<accession>A0A916WZR4</accession>
<reference evidence="2" key="2">
    <citation type="submission" date="2020-09" db="EMBL/GenBank/DDBJ databases">
        <authorList>
            <person name="Sun Q."/>
            <person name="Zhou Y."/>
        </authorList>
    </citation>
    <scope>NUCLEOTIDE SEQUENCE</scope>
    <source>
        <strain evidence="2">CGMCC 1.15085</strain>
    </source>
</reference>
<evidence type="ECO:0000313" key="2">
    <source>
        <dbReference type="EMBL" id="GGB42584.1"/>
    </source>
</evidence>
<dbReference type="InterPro" id="IPR001509">
    <property type="entry name" value="Epimerase_deHydtase"/>
</dbReference>
<feature type="domain" description="NAD-dependent epimerase/dehydratase" evidence="1">
    <location>
        <begin position="5"/>
        <end position="231"/>
    </location>
</feature>
<dbReference type="RefSeq" id="WP_188838543.1">
    <property type="nucleotide sequence ID" value="NZ_BMHI01000006.1"/>
</dbReference>
<dbReference type="InterPro" id="IPR036291">
    <property type="entry name" value="NAD(P)-bd_dom_sf"/>
</dbReference>
<dbReference type="Proteomes" id="UP000636793">
    <property type="component" value="Unassembled WGS sequence"/>
</dbReference>
<reference evidence="2" key="1">
    <citation type="journal article" date="2014" name="Int. J. Syst. Evol. Microbiol.">
        <title>Complete genome sequence of Corynebacterium casei LMG S-19264T (=DSM 44701T), isolated from a smear-ripened cheese.</title>
        <authorList>
            <consortium name="US DOE Joint Genome Institute (JGI-PGF)"/>
            <person name="Walter F."/>
            <person name="Albersmeier A."/>
            <person name="Kalinowski J."/>
            <person name="Ruckert C."/>
        </authorList>
    </citation>
    <scope>NUCLEOTIDE SEQUENCE</scope>
    <source>
        <strain evidence="2">CGMCC 1.15085</strain>
    </source>
</reference>
<proteinExistence type="predicted"/>
<evidence type="ECO:0000313" key="3">
    <source>
        <dbReference type="Proteomes" id="UP000636793"/>
    </source>
</evidence>
<name>A0A916WZR4_9MICO</name>
<keyword evidence="3" id="KW-1185">Reference proteome</keyword>
<dbReference type="SUPFAM" id="SSF51735">
    <property type="entry name" value="NAD(P)-binding Rossmann-fold domains"/>
    <property type="match status" value="1"/>
</dbReference>
<comment type="caution">
    <text evidence="2">The sequence shown here is derived from an EMBL/GenBank/DDBJ whole genome shotgun (WGS) entry which is preliminary data.</text>
</comment>
<dbReference type="AlphaFoldDB" id="A0A916WZR4"/>
<evidence type="ECO:0000259" key="1">
    <source>
        <dbReference type="Pfam" id="PF01370"/>
    </source>
</evidence>
<dbReference type="InterPro" id="IPR050177">
    <property type="entry name" value="Lipid_A_modif_metabolic_enz"/>
</dbReference>
<dbReference type="Pfam" id="PF01370">
    <property type="entry name" value="Epimerase"/>
    <property type="match status" value="1"/>
</dbReference>
<organism evidence="2 3">
    <name type="scientific">Flexivirga endophytica</name>
    <dbReference type="NCBI Taxonomy" id="1849103"/>
    <lineage>
        <taxon>Bacteria</taxon>
        <taxon>Bacillati</taxon>
        <taxon>Actinomycetota</taxon>
        <taxon>Actinomycetes</taxon>
        <taxon>Micrococcales</taxon>
        <taxon>Dermacoccaceae</taxon>
        <taxon>Flexivirga</taxon>
    </lineage>
</organism>
<sequence>MGRVVLVTGVSRLVGGMTCRALAADESFERVIAIDTVPPLHSLGRAEFIRADIRNPIMGKILAQEKVDTVLHLGVIMTPKQAGGRTLQKEINVIGTMQLLAACQKAESVERLIVKSSSSVYGCSPRDPAMFTEDMSARRHPTGGFGRDSVEVETYVRGLARRRPDIDVTMLRMANLVGPRLRTTFSEYFTLPVLPVPLGYDGRFQVLHIDDAVGVLHRAALAEDLSGTINVAGSGMLTIRQAARIAGKPVLPVLAQASAIMQQLSGMVGGSGAFDAEQMQFLQFGRGMDTTRMRTMLDFTPEHSTRDAFRVVLGASGRSNAAHLGGARV</sequence>
<dbReference type="PANTHER" id="PTHR43245:SF52">
    <property type="entry name" value="NAD-DEPENDENT EPIMERASE_DEHYDRATASE"/>
    <property type="match status" value="1"/>
</dbReference>
<gene>
    <name evidence="2" type="ORF">GCM10011492_36920</name>
</gene>
<dbReference type="Gene3D" id="3.40.50.720">
    <property type="entry name" value="NAD(P)-binding Rossmann-like Domain"/>
    <property type="match status" value="1"/>
</dbReference>
<protein>
    <recommendedName>
        <fullName evidence="1">NAD-dependent epimerase/dehydratase domain-containing protein</fullName>
    </recommendedName>
</protein>
<dbReference type="EMBL" id="BMHI01000006">
    <property type="protein sequence ID" value="GGB42584.1"/>
    <property type="molecule type" value="Genomic_DNA"/>
</dbReference>
<dbReference type="PANTHER" id="PTHR43245">
    <property type="entry name" value="BIFUNCTIONAL POLYMYXIN RESISTANCE PROTEIN ARNA"/>
    <property type="match status" value="1"/>
</dbReference>